<organism evidence="1">
    <name type="scientific">Arundo donax</name>
    <name type="common">Giant reed</name>
    <name type="synonym">Donax arundinaceus</name>
    <dbReference type="NCBI Taxonomy" id="35708"/>
    <lineage>
        <taxon>Eukaryota</taxon>
        <taxon>Viridiplantae</taxon>
        <taxon>Streptophyta</taxon>
        <taxon>Embryophyta</taxon>
        <taxon>Tracheophyta</taxon>
        <taxon>Spermatophyta</taxon>
        <taxon>Magnoliopsida</taxon>
        <taxon>Liliopsida</taxon>
        <taxon>Poales</taxon>
        <taxon>Poaceae</taxon>
        <taxon>PACMAD clade</taxon>
        <taxon>Arundinoideae</taxon>
        <taxon>Arundineae</taxon>
        <taxon>Arundo</taxon>
    </lineage>
</organism>
<reference evidence="1" key="2">
    <citation type="journal article" date="2015" name="Data Brief">
        <title>Shoot transcriptome of the giant reed, Arundo donax.</title>
        <authorList>
            <person name="Barrero R.A."/>
            <person name="Guerrero F.D."/>
            <person name="Moolhuijzen P."/>
            <person name="Goolsby J.A."/>
            <person name="Tidwell J."/>
            <person name="Bellgard S.E."/>
            <person name="Bellgard M.I."/>
        </authorList>
    </citation>
    <scope>NUCLEOTIDE SEQUENCE</scope>
    <source>
        <tissue evidence="1">Shoot tissue taken approximately 20 cm above the soil surface</tissue>
    </source>
</reference>
<protein>
    <submittedName>
        <fullName evidence="1">Uncharacterized protein</fullName>
    </submittedName>
</protein>
<sequence>MRHPERLGELMFYEVSPETSHGTVIGVGRQEWGAVEGLVDILGDDEGLTDGPFAVEEHGHFLVDGVELEQQLAHGAQEVF</sequence>
<accession>A0A0A9BA05</accession>
<proteinExistence type="predicted"/>
<evidence type="ECO:0000313" key="1">
    <source>
        <dbReference type="EMBL" id="JAD60136.1"/>
    </source>
</evidence>
<reference evidence="1" key="1">
    <citation type="submission" date="2014-09" db="EMBL/GenBank/DDBJ databases">
        <authorList>
            <person name="Magalhaes I.L.F."/>
            <person name="Oliveira U."/>
            <person name="Santos F.R."/>
            <person name="Vidigal T.H.D.A."/>
            <person name="Brescovit A.D."/>
            <person name="Santos A.J."/>
        </authorList>
    </citation>
    <scope>NUCLEOTIDE SEQUENCE</scope>
    <source>
        <tissue evidence="1">Shoot tissue taken approximately 20 cm above the soil surface</tissue>
    </source>
</reference>
<dbReference type="EMBL" id="GBRH01237759">
    <property type="protein sequence ID" value="JAD60136.1"/>
    <property type="molecule type" value="Transcribed_RNA"/>
</dbReference>
<name>A0A0A9BA05_ARUDO</name>
<dbReference type="AlphaFoldDB" id="A0A0A9BA05"/>